<dbReference type="PANTHER" id="PTHR21700">
    <property type="entry name" value="TRANSTHYRETIN-LIKE FAMILY PROTEIN-RELATED"/>
    <property type="match status" value="1"/>
</dbReference>
<proteinExistence type="inferred from homology"/>
<reference evidence="7" key="1">
    <citation type="submission" date="2022-11" db="UniProtKB">
        <authorList>
            <consortium name="WormBaseParasite"/>
        </authorList>
    </citation>
    <scope>IDENTIFICATION</scope>
</reference>
<name>A0A914CKM6_9BILA</name>
<dbReference type="WBParaSite" id="ACRNAN_scaffold11639.g12351.t1">
    <property type="protein sequence ID" value="ACRNAN_scaffold11639.g12351.t1"/>
    <property type="gene ID" value="ACRNAN_scaffold11639.g12351"/>
</dbReference>
<keyword evidence="6" id="KW-1185">Reference proteome</keyword>
<comment type="similarity">
    <text evidence="2">Belongs to the nematode transthyretin-like family.</text>
</comment>
<evidence type="ECO:0000256" key="5">
    <source>
        <dbReference type="SAM" id="SignalP"/>
    </source>
</evidence>
<feature type="chain" id="PRO_5037678986" evidence="5">
    <location>
        <begin position="20"/>
        <end position="139"/>
    </location>
</feature>
<dbReference type="GO" id="GO:0005576">
    <property type="term" value="C:extracellular region"/>
    <property type="evidence" value="ECO:0007669"/>
    <property type="project" value="UniProtKB-SubCell"/>
</dbReference>
<keyword evidence="4 5" id="KW-0732">Signal</keyword>
<evidence type="ECO:0000256" key="2">
    <source>
        <dbReference type="ARBA" id="ARBA00010112"/>
    </source>
</evidence>
<evidence type="ECO:0000313" key="7">
    <source>
        <dbReference type="WBParaSite" id="ACRNAN_scaffold11639.g12351.t1"/>
    </source>
</evidence>
<feature type="signal peptide" evidence="5">
    <location>
        <begin position="1"/>
        <end position="19"/>
    </location>
</feature>
<dbReference type="PANTHER" id="PTHR21700:SF45">
    <property type="entry name" value="TRANSTHYRETIN-LIKE FAMILY PROTEIN"/>
    <property type="match status" value="1"/>
</dbReference>
<comment type="subcellular location">
    <subcellularLocation>
        <location evidence="1">Secreted</location>
    </subcellularLocation>
</comment>
<dbReference type="GO" id="GO:0009986">
    <property type="term" value="C:cell surface"/>
    <property type="evidence" value="ECO:0007669"/>
    <property type="project" value="InterPro"/>
</dbReference>
<keyword evidence="3" id="KW-0964">Secreted</keyword>
<evidence type="ECO:0000256" key="4">
    <source>
        <dbReference type="ARBA" id="ARBA00022729"/>
    </source>
</evidence>
<dbReference type="InterPro" id="IPR038479">
    <property type="entry name" value="Transthyretin-like_sf"/>
</dbReference>
<protein>
    <submittedName>
        <fullName evidence="7">Transthyretin-like family protein</fullName>
    </submittedName>
</protein>
<sequence>MFLPIALIVFVSISSFSEALSSNGRKQKIDVIGSLTCDGKPASGVLVQLYDTNKLNYLLGKANTNSNGYFDICGKVKNITKMNPKVNIYTKCHVGAMRCSRKITIKVPHSAINKRNTYSIGHIELKNKFPGETRDCITF</sequence>
<dbReference type="Pfam" id="PF01060">
    <property type="entry name" value="TTR-52"/>
    <property type="match status" value="1"/>
</dbReference>
<evidence type="ECO:0000313" key="6">
    <source>
        <dbReference type="Proteomes" id="UP000887540"/>
    </source>
</evidence>
<evidence type="ECO:0000256" key="1">
    <source>
        <dbReference type="ARBA" id="ARBA00004613"/>
    </source>
</evidence>
<dbReference type="InterPro" id="IPR001534">
    <property type="entry name" value="Transthyretin-like"/>
</dbReference>
<dbReference type="AlphaFoldDB" id="A0A914CKM6"/>
<accession>A0A914CKM6</accession>
<dbReference type="Proteomes" id="UP000887540">
    <property type="component" value="Unplaced"/>
</dbReference>
<organism evidence="6 7">
    <name type="scientific">Acrobeloides nanus</name>
    <dbReference type="NCBI Taxonomy" id="290746"/>
    <lineage>
        <taxon>Eukaryota</taxon>
        <taxon>Metazoa</taxon>
        <taxon>Ecdysozoa</taxon>
        <taxon>Nematoda</taxon>
        <taxon>Chromadorea</taxon>
        <taxon>Rhabditida</taxon>
        <taxon>Tylenchina</taxon>
        <taxon>Cephalobomorpha</taxon>
        <taxon>Cephaloboidea</taxon>
        <taxon>Cephalobidae</taxon>
        <taxon>Acrobeloides</taxon>
    </lineage>
</organism>
<dbReference type="Gene3D" id="2.60.40.3330">
    <property type="match status" value="1"/>
</dbReference>
<evidence type="ECO:0000256" key="3">
    <source>
        <dbReference type="ARBA" id="ARBA00022525"/>
    </source>
</evidence>